<dbReference type="Proteomes" id="UP001152173">
    <property type="component" value="Unassembled WGS sequence"/>
</dbReference>
<proteinExistence type="predicted"/>
<evidence type="ECO:0000256" key="1">
    <source>
        <dbReference type="SAM" id="Phobius"/>
    </source>
</evidence>
<keyword evidence="1" id="KW-1133">Transmembrane helix</keyword>
<name>A0A9X3LF54_9BACL</name>
<dbReference type="RefSeq" id="WP_269925981.1">
    <property type="nucleotide sequence ID" value="NZ_JAMKBJ010000004.1"/>
</dbReference>
<keyword evidence="1" id="KW-0472">Membrane</keyword>
<sequence length="127" mass="14910">MSNKQRTVLKVTAYFCLLFGSLIFGLVLIINHLFFNINRIPQGELLSEEVSPTREYTVLTYVINSHSTVAPAVRGEVIYHNKNDQKRNMYWSYRIEEGKIEWINDHIVSINGMNLDVHKDTYDFRKE</sequence>
<organism evidence="2 3">
    <name type="scientific">Paenisporosarcina quisquiliarum</name>
    <dbReference type="NCBI Taxonomy" id="365346"/>
    <lineage>
        <taxon>Bacteria</taxon>
        <taxon>Bacillati</taxon>
        <taxon>Bacillota</taxon>
        <taxon>Bacilli</taxon>
        <taxon>Bacillales</taxon>
        <taxon>Caryophanaceae</taxon>
        <taxon>Paenisporosarcina</taxon>
    </lineage>
</organism>
<reference evidence="2" key="1">
    <citation type="submission" date="2022-05" db="EMBL/GenBank/DDBJ databases">
        <authorList>
            <person name="Colautti A."/>
            <person name="Iacumin L."/>
        </authorList>
    </citation>
    <scope>NUCLEOTIDE SEQUENCE</scope>
    <source>
        <strain evidence="2">SK 55</strain>
    </source>
</reference>
<evidence type="ECO:0000313" key="2">
    <source>
        <dbReference type="EMBL" id="MCZ8536885.1"/>
    </source>
</evidence>
<comment type="caution">
    <text evidence="2">The sequence shown here is derived from an EMBL/GenBank/DDBJ whole genome shotgun (WGS) entry which is preliminary data.</text>
</comment>
<keyword evidence="1" id="KW-0812">Transmembrane</keyword>
<gene>
    <name evidence="2" type="ORF">M9R32_06790</name>
</gene>
<feature type="transmembrane region" description="Helical" evidence="1">
    <location>
        <begin position="12"/>
        <end position="35"/>
    </location>
</feature>
<evidence type="ECO:0000313" key="3">
    <source>
        <dbReference type="Proteomes" id="UP001152173"/>
    </source>
</evidence>
<keyword evidence="3" id="KW-1185">Reference proteome</keyword>
<dbReference type="AlphaFoldDB" id="A0A9X3LF54"/>
<dbReference type="Pfam" id="PF17428">
    <property type="entry name" value="DUF5412"/>
    <property type="match status" value="1"/>
</dbReference>
<dbReference type="InterPro" id="IPR035406">
    <property type="entry name" value="DUF5412"/>
</dbReference>
<accession>A0A9X3LF54</accession>
<dbReference type="EMBL" id="JAMKBJ010000004">
    <property type="protein sequence ID" value="MCZ8536885.1"/>
    <property type="molecule type" value="Genomic_DNA"/>
</dbReference>
<protein>
    <submittedName>
        <fullName evidence="2">DUF5412 domain-containing protein</fullName>
    </submittedName>
</protein>